<accession>A0ACC3STH8</accession>
<proteinExistence type="predicted"/>
<evidence type="ECO:0000313" key="1">
    <source>
        <dbReference type="EMBL" id="KAK9234912.1"/>
    </source>
</evidence>
<keyword evidence="2" id="KW-1185">Reference proteome</keyword>
<organism evidence="1 2">
    <name type="scientific">Lipomyces kononenkoae</name>
    <name type="common">Yeast</name>
    <dbReference type="NCBI Taxonomy" id="34357"/>
    <lineage>
        <taxon>Eukaryota</taxon>
        <taxon>Fungi</taxon>
        <taxon>Dikarya</taxon>
        <taxon>Ascomycota</taxon>
        <taxon>Saccharomycotina</taxon>
        <taxon>Lipomycetes</taxon>
        <taxon>Lipomycetales</taxon>
        <taxon>Lipomycetaceae</taxon>
        <taxon>Lipomyces</taxon>
    </lineage>
</organism>
<evidence type="ECO:0000313" key="2">
    <source>
        <dbReference type="Proteomes" id="UP001433508"/>
    </source>
</evidence>
<sequence length="553" mass="61750">MSESKEIYNLSASAVDYDVGTTTAVDSGSRGVLHRINKFFLLDSASQERYSNEDLDPVPPEKRTWNARHYALFWISDHLSVSGFRSAASVMAVGLSWRLALLCIALANIIQGLFIVVNGVVGAKYHIPFSIQARASFGYYLAYLMIAMRMIVAIFWYGIQAYTGAECVQSMIFAIWPSFHNVKNHLPASANITTQFMTAYVIYFLLCLPLHYVGVHRVKWLFLLKSIATPIACLAIMGWMVHSVGLGQDSLFNQPNTKHGSALGWTFMASLYSNIGSGVTLMVNAPDYSRYSATKYSHFTTAIAVPFTATIITFIGVVVASGSKVMFGQILWDPLLIINHWTSPGGRAAAFFCAFSFFLSQLGLNIAANSLAAANDMNCLFPRYINIRRGQFIASFLGSWALTPWNILTSAPAFLNFMSGYSVWLGPLCGILVSDFYFVHRQKYHVYQLYDFHGMYRYKYGFNWRAFLAFTIGWVPLLPGFIPTVSNIKTVSGLVHLYDLGFFYGFGAACLSYYVICYFFPAKETYMDAPVYMVEDSSFDDAESSSANEKSSK</sequence>
<name>A0ACC3STH8_LIPKO</name>
<reference evidence="2" key="1">
    <citation type="journal article" date="2024" name="Front. Bioeng. Biotechnol.">
        <title>Genome-scale model development and genomic sequencing of the oleaginous clade Lipomyces.</title>
        <authorList>
            <person name="Czajka J.J."/>
            <person name="Han Y."/>
            <person name="Kim J."/>
            <person name="Mondo S.J."/>
            <person name="Hofstad B.A."/>
            <person name="Robles A."/>
            <person name="Haridas S."/>
            <person name="Riley R."/>
            <person name="LaButti K."/>
            <person name="Pangilinan J."/>
            <person name="Andreopoulos W."/>
            <person name="Lipzen A."/>
            <person name="Yan J."/>
            <person name="Wang M."/>
            <person name="Ng V."/>
            <person name="Grigoriev I.V."/>
            <person name="Spatafora J.W."/>
            <person name="Magnuson J.K."/>
            <person name="Baker S.E."/>
            <person name="Pomraning K.R."/>
        </authorList>
    </citation>
    <scope>NUCLEOTIDE SEQUENCE [LARGE SCALE GENOMIC DNA]</scope>
    <source>
        <strain evidence="2">CBS 7786</strain>
    </source>
</reference>
<dbReference type="EMBL" id="MU971442">
    <property type="protein sequence ID" value="KAK9234912.1"/>
    <property type="molecule type" value="Genomic_DNA"/>
</dbReference>
<gene>
    <name evidence="1" type="ORF">V1525DRAFT_25717</name>
</gene>
<comment type="caution">
    <text evidence="1">The sequence shown here is derived from an EMBL/GenBank/DDBJ whole genome shotgun (WGS) entry which is preliminary data.</text>
</comment>
<dbReference type="Proteomes" id="UP001433508">
    <property type="component" value="Unassembled WGS sequence"/>
</dbReference>
<protein>
    <submittedName>
        <fullName evidence="1">Permease for cytosine/purines, uracil, thiamine, allantoin-domain-containing protein</fullName>
    </submittedName>
</protein>